<dbReference type="Gene3D" id="3.40.50.300">
    <property type="entry name" value="P-loop containing nucleotide triphosphate hydrolases"/>
    <property type="match status" value="1"/>
</dbReference>
<evidence type="ECO:0000256" key="5">
    <source>
        <dbReference type="HAMAP-Rule" id="MF_00235"/>
    </source>
</evidence>
<dbReference type="RefSeq" id="WP_097276952.1">
    <property type="nucleotide sequence ID" value="NZ_OCNJ01000001.1"/>
</dbReference>
<evidence type="ECO:0000256" key="2">
    <source>
        <dbReference type="ARBA" id="ARBA00022727"/>
    </source>
</evidence>
<dbReference type="EMBL" id="OCNJ01000001">
    <property type="protein sequence ID" value="SOD88842.1"/>
    <property type="molecule type" value="Genomic_DNA"/>
</dbReference>
<proteinExistence type="inferred from homology"/>
<evidence type="ECO:0000259" key="8">
    <source>
        <dbReference type="Pfam" id="PF05191"/>
    </source>
</evidence>
<dbReference type="UniPathway" id="UPA00588">
    <property type="reaction ID" value="UER00649"/>
</dbReference>
<feature type="binding site" evidence="5">
    <location>
        <position position="95"/>
    </location>
    <ligand>
        <name>AMP</name>
        <dbReference type="ChEBI" id="CHEBI:456215"/>
    </ligand>
</feature>
<feature type="binding site" evidence="5">
    <location>
        <position position="34"/>
    </location>
    <ligand>
        <name>AMP</name>
        <dbReference type="ChEBI" id="CHEBI:456215"/>
    </ligand>
</feature>
<feature type="binding site" evidence="5">
    <location>
        <position position="39"/>
    </location>
    <ligand>
        <name>AMP</name>
        <dbReference type="ChEBI" id="CHEBI:456215"/>
    </ligand>
</feature>
<comment type="catalytic activity">
    <reaction evidence="5 7">
        <text>AMP + ATP = 2 ADP</text>
        <dbReference type="Rhea" id="RHEA:12973"/>
        <dbReference type="ChEBI" id="CHEBI:30616"/>
        <dbReference type="ChEBI" id="CHEBI:456215"/>
        <dbReference type="ChEBI" id="CHEBI:456216"/>
        <dbReference type="EC" id="2.7.4.3"/>
    </reaction>
</comment>
<name>A0A286G069_9PROT</name>
<keyword evidence="2 5" id="KW-0545">Nucleotide biosynthesis</keyword>
<dbReference type="CDD" id="cd01428">
    <property type="entry name" value="ADK"/>
    <property type="match status" value="1"/>
</dbReference>
<comment type="domain">
    <text evidence="5">Consists of three domains, a large central CORE domain and two small peripheral domains, NMPbind and LID, which undergo movements during catalysis. The LID domain closes over the site of phosphoryl transfer upon ATP binding. Assembling and dissambling the active center during each catalytic cycle provides an effective means to prevent ATP hydrolysis. Some bacteria have evolved a zinc-coordinating structure that stabilizes the LID domain.</text>
</comment>
<reference evidence="9 10" key="1">
    <citation type="submission" date="2017-09" db="EMBL/GenBank/DDBJ databases">
        <authorList>
            <person name="Ehlers B."/>
            <person name="Leendertz F.H."/>
        </authorList>
    </citation>
    <scope>NUCLEOTIDE SEQUENCE [LARGE SCALE GENOMIC DNA]</scope>
    <source>
        <strain evidence="9 10">USBA 140</strain>
    </source>
</reference>
<feature type="binding site" evidence="5">
    <location>
        <position position="136"/>
    </location>
    <ligand>
        <name>Zn(2+)</name>
        <dbReference type="ChEBI" id="CHEBI:29105"/>
        <note>structural</note>
    </ligand>
</feature>
<feature type="binding site" evidence="5">
    <location>
        <begin position="88"/>
        <end position="91"/>
    </location>
    <ligand>
        <name>AMP</name>
        <dbReference type="ChEBI" id="CHEBI:456215"/>
    </ligand>
</feature>
<evidence type="ECO:0000313" key="10">
    <source>
        <dbReference type="Proteomes" id="UP000219621"/>
    </source>
</evidence>
<keyword evidence="10" id="KW-1185">Reference proteome</keyword>
<keyword evidence="4 5" id="KW-0418">Kinase</keyword>
<dbReference type="Pfam" id="PF00406">
    <property type="entry name" value="ADK"/>
    <property type="match status" value="1"/>
</dbReference>
<dbReference type="FunFam" id="3.40.50.300:FF:000106">
    <property type="entry name" value="Adenylate kinase mitochondrial"/>
    <property type="match status" value="1"/>
</dbReference>
<feature type="binding site" evidence="5">
    <location>
        <position position="153"/>
    </location>
    <ligand>
        <name>Zn(2+)</name>
        <dbReference type="ChEBI" id="CHEBI:29105"/>
        <note>structural</note>
    </ligand>
</feature>
<dbReference type="InterPro" id="IPR000850">
    <property type="entry name" value="Adenylat/UMP-CMP_kin"/>
</dbReference>
<dbReference type="NCBIfam" id="TIGR01351">
    <property type="entry name" value="adk"/>
    <property type="match status" value="1"/>
</dbReference>
<dbReference type="NCBIfam" id="NF001380">
    <property type="entry name" value="PRK00279.1-2"/>
    <property type="match status" value="1"/>
</dbReference>
<feature type="binding site" evidence="5">
    <location>
        <position position="130"/>
    </location>
    <ligand>
        <name>ATP</name>
        <dbReference type="ChEBI" id="CHEBI:30616"/>
    </ligand>
</feature>
<feature type="binding site" evidence="5">
    <location>
        <position position="133"/>
    </location>
    <ligand>
        <name>Zn(2+)</name>
        <dbReference type="ChEBI" id="CHEBI:29105"/>
        <note>structural</note>
    </ligand>
</feature>
<evidence type="ECO:0000256" key="3">
    <source>
        <dbReference type="ARBA" id="ARBA00022741"/>
    </source>
</evidence>
<organism evidence="9 10">
    <name type="scientific">Caenispirillum bisanense</name>
    <dbReference type="NCBI Taxonomy" id="414052"/>
    <lineage>
        <taxon>Bacteria</taxon>
        <taxon>Pseudomonadati</taxon>
        <taxon>Pseudomonadota</taxon>
        <taxon>Alphaproteobacteria</taxon>
        <taxon>Rhodospirillales</taxon>
        <taxon>Novispirillaceae</taxon>
        <taxon>Caenispirillum</taxon>
    </lineage>
</organism>
<dbReference type="NCBIfam" id="NF011105">
    <property type="entry name" value="PRK14532.1"/>
    <property type="match status" value="1"/>
</dbReference>
<keyword evidence="1 5" id="KW-0808">Transferase</keyword>
<dbReference type="NCBIfam" id="NF001381">
    <property type="entry name" value="PRK00279.1-3"/>
    <property type="match status" value="1"/>
</dbReference>
<feature type="region of interest" description="NMP" evidence="5">
    <location>
        <begin position="33"/>
        <end position="62"/>
    </location>
</feature>
<dbReference type="GO" id="GO:0005737">
    <property type="term" value="C:cytoplasm"/>
    <property type="evidence" value="ECO:0007669"/>
    <property type="project" value="UniProtKB-SubCell"/>
</dbReference>
<gene>
    <name evidence="5" type="primary">adk</name>
    <name evidence="9" type="ORF">SAMN05421508_10124</name>
</gene>
<dbReference type="PROSITE" id="PS00113">
    <property type="entry name" value="ADENYLATE_KINASE"/>
    <property type="match status" value="1"/>
</dbReference>
<dbReference type="InterPro" id="IPR027417">
    <property type="entry name" value="P-loop_NTPase"/>
</dbReference>
<dbReference type="InterPro" id="IPR033690">
    <property type="entry name" value="Adenylat_kinase_CS"/>
</dbReference>
<dbReference type="Pfam" id="PF05191">
    <property type="entry name" value="ADK_lid"/>
    <property type="match status" value="1"/>
</dbReference>
<comment type="function">
    <text evidence="5">Catalyzes the reversible transfer of the terminal phosphate group between ATP and AMP. Plays an important role in cellular energy homeostasis and in adenine nucleotide metabolism.</text>
</comment>
<dbReference type="OrthoDB" id="9805030at2"/>
<accession>A0A286G069</accession>
<evidence type="ECO:0000313" key="9">
    <source>
        <dbReference type="EMBL" id="SOD88842.1"/>
    </source>
</evidence>
<keyword evidence="3 5" id="KW-0547">Nucleotide-binding</keyword>
<dbReference type="NCBIfam" id="NF011100">
    <property type="entry name" value="PRK14527.1"/>
    <property type="match status" value="1"/>
</dbReference>
<sequence>MKGKRIIFMGPPGGGKGTQAQRLEDTFGIKQLSTGDMLRAAVAAGTELGKQAKAVMDAGQLVSDDLMIGLISERVDQPDCANGFILDGFPRTIPQAEALESLMADKGMPLDAVIELRVPDELLVERITGRFACAKCGRGYHDTYQRPKVEGVCDACGSTEFKRRADDNAETVVSRLEAYHRQTAPVLAHFEKTGKVHVVDGTKDIDQVTADLVSILEKSTAAG</sequence>
<feature type="binding site" evidence="5">
    <location>
        <position position="175"/>
    </location>
    <ligand>
        <name>AMP</name>
        <dbReference type="ChEBI" id="CHEBI:456215"/>
    </ligand>
</feature>
<feature type="binding site" evidence="5">
    <location>
        <begin position="60"/>
        <end position="62"/>
    </location>
    <ligand>
        <name>AMP</name>
        <dbReference type="ChEBI" id="CHEBI:456215"/>
    </ligand>
</feature>
<feature type="binding site" evidence="5">
    <location>
        <begin position="13"/>
        <end position="18"/>
    </location>
    <ligand>
        <name>ATP</name>
        <dbReference type="ChEBI" id="CHEBI:30616"/>
    </ligand>
</feature>
<protein>
    <recommendedName>
        <fullName evidence="5 7">Adenylate kinase</fullName>
        <shortName evidence="5">AK</shortName>
        <ecNumber evidence="5 7">2.7.4.3</ecNumber>
    </recommendedName>
    <alternativeName>
        <fullName evidence="5">ATP-AMP transphosphorylase</fullName>
    </alternativeName>
    <alternativeName>
        <fullName evidence="5">ATP:AMP phosphotransferase</fullName>
    </alternativeName>
    <alternativeName>
        <fullName evidence="5">Adenylate monophosphate kinase</fullName>
    </alternativeName>
</protein>
<dbReference type="GO" id="GO:0004017">
    <property type="term" value="F:AMP kinase activity"/>
    <property type="evidence" value="ECO:0007669"/>
    <property type="project" value="UniProtKB-UniRule"/>
</dbReference>
<dbReference type="EC" id="2.7.4.3" evidence="5 7"/>
<dbReference type="SUPFAM" id="SSF52540">
    <property type="entry name" value="P-loop containing nucleoside triphosphate hydrolases"/>
    <property type="match status" value="1"/>
</dbReference>
<comment type="caution">
    <text evidence="5">Lacks conserved residue(s) required for the propagation of feature annotation.</text>
</comment>
<dbReference type="GO" id="GO:0044209">
    <property type="term" value="P:AMP salvage"/>
    <property type="evidence" value="ECO:0007669"/>
    <property type="project" value="UniProtKB-UniRule"/>
</dbReference>
<dbReference type="AlphaFoldDB" id="A0A286G069"/>
<evidence type="ECO:0000256" key="7">
    <source>
        <dbReference type="RuleBase" id="RU003331"/>
    </source>
</evidence>
<dbReference type="HAMAP" id="MF_00235">
    <property type="entry name" value="Adenylate_kinase_Adk"/>
    <property type="match status" value="1"/>
</dbReference>
<dbReference type="PRINTS" id="PR00094">
    <property type="entry name" value="ADENYLTKNASE"/>
</dbReference>
<dbReference type="InterPro" id="IPR007862">
    <property type="entry name" value="Adenylate_kinase_lid-dom"/>
</dbReference>
<keyword evidence="5" id="KW-0479">Metal-binding</keyword>
<comment type="similarity">
    <text evidence="5 6">Belongs to the adenylate kinase family.</text>
</comment>
<keyword evidence="5" id="KW-0963">Cytoplasm</keyword>
<feature type="binding site" evidence="5">
    <location>
        <position position="203"/>
    </location>
    <ligand>
        <name>ATP</name>
        <dbReference type="ChEBI" id="CHEBI:30616"/>
    </ligand>
</feature>
<feature type="binding site" evidence="5">
    <location>
        <position position="156"/>
    </location>
    <ligand>
        <name>Zn(2+)</name>
        <dbReference type="ChEBI" id="CHEBI:29105"/>
        <note>structural</note>
    </ligand>
</feature>
<feature type="binding site" evidence="5">
    <location>
        <position position="164"/>
    </location>
    <ligand>
        <name>AMP</name>
        <dbReference type="ChEBI" id="CHEBI:456215"/>
    </ligand>
</feature>
<comment type="subcellular location">
    <subcellularLocation>
        <location evidence="5 7">Cytoplasm</location>
    </subcellularLocation>
</comment>
<evidence type="ECO:0000256" key="1">
    <source>
        <dbReference type="ARBA" id="ARBA00022679"/>
    </source>
</evidence>
<dbReference type="PANTHER" id="PTHR23359">
    <property type="entry name" value="NUCLEOTIDE KINASE"/>
    <property type="match status" value="1"/>
</dbReference>
<dbReference type="GO" id="GO:0005524">
    <property type="term" value="F:ATP binding"/>
    <property type="evidence" value="ECO:0007669"/>
    <property type="project" value="UniProtKB-UniRule"/>
</dbReference>
<comment type="pathway">
    <text evidence="5">Purine metabolism; AMP biosynthesis via salvage pathway; AMP from ADP: step 1/1.</text>
</comment>
<evidence type="ECO:0000256" key="6">
    <source>
        <dbReference type="RuleBase" id="RU003330"/>
    </source>
</evidence>
<keyword evidence="5" id="KW-0862">Zinc</keyword>
<comment type="subunit">
    <text evidence="5 7">Monomer.</text>
</comment>
<keyword evidence="5 7" id="KW-0067">ATP-binding</keyword>
<feature type="domain" description="Adenylate kinase active site lid" evidence="8">
    <location>
        <begin position="130"/>
        <end position="166"/>
    </location>
</feature>
<evidence type="ECO:0000256" key="4">
    <source>
        <dbReference type="ARBA" id="ARBA00022777"/>
    </source>
</evidence>
<dbReference type="GO" id="GO:0008270">
    <property type="term" value="F:zinc ion binding"/>
    <property type="evidence" value="ECO:0007669"/>
    <property type="project" value="UniProtKB-UniRule"/>
</dbReference>
<dbReference type="Proteomes" id="UP000219621">
    <property type="component" value="Unassembled WGS sequence"/>
</dbReference>
<dbReference type="InterPro" id="IPR006259">
    <property type="entry name" value="Adenyl_kin_sub"/>
</dbReference>